<protein>
    <submittedName>
        <fullName evidence="1">Uncharacterized protein</fullName>
    </submittedName>
</protein>
<accession>A0AA42UF12</accession>
<dbReference type="RefSeq" id="WP_279982524.1">
    <property type="nucleotide sequence ID" value="NZ_JAOCIZ010000001.1"/>
</dbReference>
<gene>
    <name evidence="1" type="ORF">N5I20_00525</name>
</gene>
<dbReference type="EMBL" id="JAOCIZ010000001">
    <property type="protein sequence ID" value="MDH1503544.1"/>
    <property type="molecule type" value="Genomic_DNA"/>
</dbReference>
<dbReference type="Proteomes" id="UP001161704">
    <property type="component" value="Unassembled WGS sequence"/>
</dbReference>
<reference evidence="1" key="1">
    <citation type="submission" date="2022-09" db="EMBL/GenBank/DDBJ databases">
        <title>Intensive care unit water sources are persistently colonized with multi-drug resistant bacteria and are the site of extensive horizontal gene transfer of antibiotic resistance genes.</title>
        <authorList>
            <person name="Diorio-Toth L."/>
        </authorList>
    </citation>
    <scope>NUCLEOTIDE SEQUENCE</scope>
    <source>
        <strain evidence="1">GD03710</strain>
    </source>
</reference>
<organism evidence="1 2">
    <name type="scientific">Aeromonas caviae</name>
    <name type="common">Aeromonas punctata</name>
    <dbReference type="NCBI Taxonomy" id="648"/>
    <lineage>
        <taxon>Bacteria</taxon>
        <taxon>Pseudomonadati</taxon>
        <taxon>Pseudomonadota</taxon>
        <taxon>Gammaproteobacteria</taxon>
        <taxon>Aeromonadales</taxon>
        <taxon>Aeromonadaceae</taxon>
        <taxon>Aeromonas</taxon>
    </lineage>
</organism>
<evidence type="ECO:0000313" key="2">
    <source>
        <dbReference type="Proteomes" id="UP001161704"/>
    </source>
</evidence>
<comment type="caution">
    <text evidence="1">The sequence shown here is derived from an EMBL/GenBank/DDBJ whole genome shotgun (WGS) entry which is preliminary data.</text>
</comment>
<dbReference type="AlphaFoldDB" id="A0AA42UF12"/>
<evidence type="ECO:0000313" key="1">
    <source>
        <dbReference type="EMBL" id="MDH1503544.1"/>
    </source>
</evidence>
<proteinExistence type="predicted"/>
<name>A0AA42UF12_AERCA</name>
<sequence length="64" mass="7416">MKLVIRLAQDLHKSITEIMALPVSELNTWLAWYWLEHERLHPTPKDPNTITPEESRLAVKALLG</sequence>